<feature type="region of interest" description="Disordered" evidence="1">
    <location>
        <begin position="1"/>
        <end position="32"/>
    </location>
</feature>
<evidence type="ECO:0000313" key="3">
    <source>
        <dbReference type="Proteomes" id="UP000499080"/>
    </source>
</evidence>
<sequence length="109" mass="11980">MERKFGDGVPVQVSFSSSDHGSKLRGPSPNSPRVCLKLDTNIVELNAVMRINAGMARRPPARWMAIFAALESSKMLDAVVMENASEAVDACCVEKSAVLMPLLKERYRK</sequence>
<proteinExistence type="predicted"/>
<dbReference type="EMBL" id="BGPR01009067">
    <property type="protein sequence ID" value="GBN37764.1"/>
    <property type="molecule type" value="Genomic_DNA"/>
</dbReference>
<protein>
    <submittedName>
        <fullName evidence="2">Uncharacterized protein</fullName>
    </submittedName>
</protein>
<dbReference type="AlphaFoldDB" id="A0A4Y2NGA2"/>
<evidence type="ECO:0000256" key="1">
    <source>
        <dbReference type="SAM" id="MobiDB-lite"/>
    </source>
</evidence>
<organism evidence="2 3">
    <name type="scientific">Araneus ventricosus</name>
    <name type="common">Orbweaver spider</name>
    <name type="synonym">Epeira ventricosa</name>
    <dbReference type="NCBI Taxonomy" id="182803"/>
    <lineage>
        <taxon>Eukaryota</taxon>
        <taxon>Metazoa</taxon>
        <taxon>Ecdysozoa</taxon>
        <taxon>Arthropoda</taxon>
        <taxon>Chelicerata</taxon>
        <taxon>Arachnida</taxon>
        <taxon>Araneae</taxon>
        <taxon>Araneomorphae</taxon>
        <taxon>Entelegynae</taxon>
        <taxon>Araneoidea</taxon>
        <taxon>Araneidae</taxon>
        <taxon>Araneus</taxon>
    </lineage>
</organism>
<reference evidence="2 3" key="1">
    <citation type="journal article" date="2019" name="Sci. Rep.">
        <title>Orb-weaving spider Araneus ventricosus genome elucidates the spidroin gene catalogue.</title>
        <authorList>
            <person name="Kono N."/>
            <person name="Nakamura H."/>
            <person name="Ohtoshi R."/>
            <person name="Moran D.A.P."/>
            <person name="Shinohara A."/>
            <person name="Yoshida Y."/>
            <person name="Fujiwara M."/>
            <person name="Mori M."/>
            <person name="Tomita M."/>
            <person name="Arakawa K."/>
        </authorList>
    </citation>
    <scope>NUCLEOTIDE SEQUENCE [LARGE SCALE GENOMIC DNA]</scope>
</reference>
<name>A0A4Y2NGA2_ARAVE</name>
<comment type="caution">
    <text evidence="2">The sequence shown here is derived from an EMBL/GenBank/DDBJ whole genome shotgun (WGS) entry which is preliminary data.</text>
</comment>
<accession>A0A4Y2NGA2</accession>
<evidence type="ECO:0000313" key="2">
    <source>
        <dbReference type="EMBL" id="GBN37764.1"/>
    </source>
</evidence>
<gene>
    <name evidence="2" type="ORF">AVEN_111354_1</name>
</gene>
<dbReference type="Proteomes" id="UP000499080">
    <property type="component" value="Unassembled WGS sequence"/>
</dbReference>
<keyword evidence="3" id="KW-1185">Reference proteome</keyword>